<dbReference type="PANTHER" id="PTHR24369:SF213">
    <property type="entry name" value="INSULIN LIKE GROWTH FACTOR BINDING PROTEIN ACID LABILE SUBUNIT"/>
    <property type="match status" value="1"/>
</dbReference>
<feature type="region of interest" description="Disordered" evidence="3">
    <location>
        <begin position="227"/>
        <end position="474"/>
    </location>
</feature>
<feature type="transmembrane region" description="Helical" evidence="4">
    <location>
        <begin position="483"/>
        <end position="503"/>
    </location>
</feature>
<feature type="compositionally biased region" description="Polar residues" evidence="3">
    <location>
        <begin position="414"/>
        <end position="474"/>
    </location>
</feature>
<sequence length="832" mass="90265">MGKDFQPGCSKLVITQPDVGQINSTMLHSDNLASVISLSISGVGVTEIGESAFSSLRNLRYLSLEENMLSHISPGWFAEPAVLREFNLTGNHIEVVSESMFKGLGNLTHLRLSRNRIQTVHPNSFSSQTALAELDLSENSMTQVSPQVFRTLRSTRIRLDGNPWDCSCDAADSVAAIRGLYVNQDDFYGTIRNLKQLLSSDLQSRSLLQRATNVTCKTPTNLMGQSVWNVPACPTSPPPGTASPSDRPETTDAPSIASFSTAKPVKFTTTQLTPKTHTSVQPRPTDTGTLSASSFRPTDAPRTISASTAKVVTSPPSQLTTKTEPSKPPDTGTVSASTAKVVTSPPSQLTTKTEPSNPPDTGTFSASTAKHVKFTTTQLTPKTEPSKPPDTGTVSASTGKAETSDRPTDAPRTVSASTAKVVTSPPSQLTTKTEPSNPTDAHTGNCASSLHNTSVHPNPTNMPVTASEPPETSSQPPNIFCTLIAVIAVLSVLLSVMCFLVMLRRRKRNNKAVTPGRPKEEKKKLEEDGDPGPSEERDPEEAWRRSFTGGRAKSADAVILRLPFCTSVRDQVTLQTETESPTAGKQREVDETEVAARSLTTERDEQPADHLCPPFSTDTVPYLSIGTNRPDEDSTEGHRVQRGRAMMGRISSWPSTAVQWQARCKEKEEGEGEGFSVWAQNEKVLVEGRKIGNNMEPLPPPTGSAAGRKDNDSSQIQSLKPNEAASSFSTDEQLKKAESTERQTPKLNPKQDLKEKPPQRRSNKAEKRRQPQRAVTSRQKAATGSKAPSGGASPDGETLLSGNENLLHEVVQNNGRWTRERWRQTHVKKQHH</sequence>
<dbReference type="InterPro" id="IPR050541">
    <property type="entry name" value="LRR_TM_domain-containing"/>
</dbReference>
<keyword evidence="4" id="KW-1133">Transmembrane helix</keyword>
<dbReference type="InterPro" id="IPR001611">
    <property type="entry name" value="Leu-rich_rpt"/>
</dbReference>
<dbReference type="OrthoDB" id="1055097at2759"/>
<keyword evidence="4" id="KW-0812">Transmembrane</keyword>
<dbReference type="RefSeq" id="XP_028269810.1">
    <property type="nucleotide sequence ID" value="XM_028414009.1"/>
</dbReference>
<dbReference type="SUPFAM" id="SSF52058">
    <property type="entry name" value="L domain-like"/>
    <property type="match status" value="1"/>
</dbReference>
<feature type="compositionally biased region" description="Polar residues" evidence="3">
    <location>
        <begin position="573"/>
        <end position="583"/>
    </location>
</feature>
<feature type="compositionally biased region" description="Basic and acidic residues" evidence="3">
    <location>
        <begin position="732"/>
        <end position="769"/>
    </location>
</feature>
<evidence type="ECO:0000313" key="5">
    <source>
        <dbReference type="Proteomes" id="UP000515145"/>
    </source>
</evidence>
<feature type="compositionally biased region" description="Polar residues" evidence="3">
    <location>
        <begin position="713"/>
        <end position="731"/>
    </location>
</feature>
<evidence type="ECO:0000256" key="1">
    <source>
        <dbReference type="ARBA" id="ARBA00022614"/>
    </source>
</evidence>
<organism evidence="5 6">
    <name type="scientific">Parambassis ranga</name>
    <name type="common">Indian glassy fish</name>
    <dbReference type="NCBI Taxonomy" id="210632"/>
    <lineage>
        <taxon>Eukaryota</taxon>
        <taxon>Metazoa</taxon>
        <taxon>Chordata</taxon>
        <taxon>Craniata</taxon>
        <taxon>Vertebrata</taxon>
        <taxon>Euteleostomi</taxon>
        <taxon>Actinopterygii</taxon>
        <taxon>Neopterygii</taxon>
        <taxon>Teleostei</taxon>
        <taxon>Neoteleostei</taxon>
        <taxon>Acanthomorphata</taxon>
        <taxon>Ovalentaria</taxon>
        <taxon>Ambassidae</taxon>
        <taxon>Parambassis</taxon>
    </lineage>
</organism>
<feature type="compositionally biased region" description="Basic and acidic residues" evidence="3">
    <location>
        <begin position="534"/>
        <end position="544"/>
    </location>
</feature>
<feature type="compositionally biased region" description="Polar residues" evidence="3">
    <location>
        <begin position="392"/>
        <end position="401"/>
    </location>
</feature>
<dbReference type="Pfam" id="PF13855">
    <property type="entry name" value="LRR_8"/>
    <property type="match status" value="1"/>
</dbReference>
<evidence type="ECO:0000256" key="4">
    <source>
        <dbReference type="SAM" id="Phobius"/>
    </source>
</evidence>
<dbReference type="InParanoid" id="A0A6P7IZK0"/>
<accession>A0A6P7IZK0</accession>
<feature type="compositionally biased region" description="Polar residues" evidence="3">
    <location>
        <begin position="257"/>
        <end position="296"/>
    </location>
</feature>
<feature type="compositionally biased region" description="Polar residues" evidence="3">
    <location>
        <begin position="773"/>
        <end position="782"/>
    </location>
</feature>
<proteinExistence type="predicted"/>
<dbReference type="AlphaFoldDB" id="A0A6P7IZK0"/>
<dbReference type="InterPro" id="IPR003591">
    <property type="entry name" value="Leu-rich_rpt_typical-subtyp"/>
</dbReference>
<feature type="compositionally biased region" description="Basic and acidic residues" evidence="3">
    <location>
        <begin position="517"/>
        <end position="526"/>
    </location>
</feature>
<dbReference type="GeneID" id="114441206"/>
<evidence type="ECO:0000256" key="3">
    <source>
        <dbReference type="SAM" id="MobiDB-lite"/>
    </source>
</evidence>
<feature type="region of interest" description="Disordered" evidence="3">
    <location>
        <begin position="510"/>
        <end position="549"/>
    </location>
</feature>
<keyword evidence="2" id="KW-0677">Repeat</keyword>
<keyword evidence="5" id="KW-1185">Reference proteome</keyword>
<dbReference type="Proteomes" id="UP000515145">
    <property type="component" value="Chromosome 9"/>
</dbReference>
<dbReference type="PANTHER" id="PTHR24369">
    <property type="entry name" value="ANTIGEN BSP, PUTATIVE-RELATED"/>
    <property type="match status" value="1"/>
</dbReference>
<gene>
    <name evidence="6" type="primary">LOC114441206</name>
</gene>
<evidence type="ECO:0000256" key="2">
    <source>
        <dbReference type="ARBA" id="ARBA00022737"/>
    </source>
</evidence>
<protein>
    <submittedName>
        <fullName evidence="6">Uncharacterized protein LOC114441206</fullName>
    </submittedName>
</protein>
<feature type="compositionally biased region" description="Polar residues" evidence="3">
    <location>
        <begin position="332"/>
        <end position="383"/>
    </location>
</feature>
<dbReference type="PROSITE" id="PS51450">
    <property type="entry name" value="LRR"/>
    <property type="match status" value="1"/>
</dbReference>
<dbReference type="InterPro" id="IPR032675">
    <property type="entry name" value="LRR_dom_sf"/>
</dbReference>
<feature type="compositionally biased region" description="Polar residues" evidence="3">
    <location>
        <begin position="304"/>
        <end position="323"/>
    </location>
</feature>
<keyword evidence="1" id="KW-0433">Leucine-rich repeat</keyword>
<feature type="region of interest" description="Disordered" evidence="3">
    <location>
        <begin position="651"/>
        <end position="832"/>
    </location>
</feature>
<reference evidence="6" key="1">
    <citation type="submission" date="2025-08" db="UniProtKB">
        <authorList>
            <consortium name="RefSeq"/>
        </authorList>
    </citation>
    <scope>IDENTIFICATION</scope>
</reference>
<dbReference type="GO" id="GO:0005886">
    <property type="term" value="C:plasma membrane"/>
    <property type="evidence" value="ECO:0007669"/>
    <property type="project" value="TreeGrafter"/>
</dbReference>
<name>A0A6P7IZK0_9TELE</name>
<evidence type="ECO:0000313" key="6">
    <source>
        <dbReference type="RefSeq" id="XP_028269810.1"/>
    </source>
</evidence>
<dbReference type="Gene3D" id="3.80.10.10">
    <property type="entry name" value="Ribonuclease Inhibitor"/>
    <property type="match status" value="1"/>
</dbReference>
<keyword evidence="4" id="KW-0472">Membrane</keyword>
<feature type="region of interest" description="Disordered" evidence="3">
    <location>
        <begin position="573"/>
        <end position="620"/>
    </location>
</feature>
<dbReference type="SMART" id="SM00369">
    <property type="entry name" value="LRR_TYP"/>
    <property type="match status" value="4"/>
</dbReference>